<name>A0A1Q9JKC7_9FIRM</name>
<dbReference type="STRING" id="1261640.BHK98_11425"/>
<dbReference type="Pfam" id="PF13166">
    <property type="entry name" value="AAA_13"/>
    <property type="match status" value="1"/>
</dbReference>
<sequence length="761" mass="86117">MSEKMKSVIRKITLNGATFDNEVIEPTYVNFFYGRNGVGKSTVARTIEGDDGVVWQDGRSASDYDVLVYSQDFINRNFETYGDLKGVFTVSEPNIKIQKQVEEKTAKKDELDRQAGEYTEQSGQKVTAQQNAEDTFQKACWDKTRDICGKFPDAVKGTGRKNLFASAVLAVKTPAEQDLDKLAELYRVAYDSQARTYSQFSRISAAPTYGRLPGNDLMDKVVVSSSKTPFANFIKALNASDWVRQGHQHYSKEAAGKCPYCQQKLPANFEAEIAACFDEQYQQDISELTRFQSTYTRETSAIIDKLKANLSDPMPALDLTDYQSKLSLLESNIKINEQRIAEKVKEPTSVVSLEDIDSLLIEIGQIIDEINKKIKANNDVVGAQQQKKEECKTAVWAHIAFILQSDITSYKTSLAQLKKDAEDLKNKASQARKDSRALAEEIAELNKQTVNTKAAIDSINALLRDSGFQGFSLREKAGVANVYEVIREDGSVAENLSEGERNFIAFLYFYNLVRGSQSSEVVKDKVVVIDDPVSSMDSSALFIVGAIVRELITICNNNAQIVDDKITGTYIKQIFILTHNVYFHREVTYHQVEKYRSVSFYVIQKVHNVSTIGAPKTRQNPNIPSELENYNPVQNSYAALWNELKEIDSPISLLNVMRRILEYYFMQMYGYEGDDLRKLVLDDHKEDFIIPPEKEGDKPDNMKFNLASAMLSYISNPTGINDGLNLTEDYAEVSQYRETFKQIFYALHQEQHYNMMMGIKE</sequence>
<proteinExistence type="predicted"/>
<dbReference type="EMBL" id="MJIE01000001">
    <property type="protein sequence ID" value="OLR56626.1"/>
    <property type="molecule type" value="Genomic_DNA"/>
</dbReference>
<dbReference type="GO" id="GO:0006302">
    <property type="term" value="P:double-strand break repair"/>
    <property type="evidence" value="ECO:0007669"/>
    <property type="project" value="TreeGrafter"/>
</dbReference>
<keyword evidence="4" id="KW-1185">Reference proteome</keyword>
<dbReference type="GO" id="GO:0000731">
    <property type="term" value="P:DNA synthesis involved in DNA repair"/>
    <property type="evidence" value="ECO:0007669"/>
    <property type="project" value="TreeGrafter"/>
</dbReference>
<dbReference type="RefSeq" id="WP_075714394.1">
    <property type="nucleotide sequence ID" value="NZ_MJIE01000001.1"/>
</dbReference>
<dbReference type="PANTHER" id="PTHR32182">
    <property type="entry name" value="DNA REPLICATION AND REPAIR PROTEIN RECF"/>
    <property type="match status" value="1"/>
</dbReference>
<dbReference type="InterPro" id="IPR027417">
    <property type="entry name" value="P-loop_NTPase"/>
</dbReference>
<feature type="coiled-coil region" evidence="1">
    <location>
        <begin position="407"/>
        <end position="448"/>
    </location>
</feature>
<dbReference type="Proteomes" id="UP000187404">
    <property type="component" value="Unassembled WGS sequence"/>
</dbReference>
<feature type="coiled-coil region" evidence="1">
    <location>
        <begin position="94"/>
        <end position="121"/>
    </location>
</feature>
<comment type="caution">
    <text evidence="3">The sequence shown here is derived from an EMBL/GenBank/DDBJ whole genome shotgun (WGS) entry which is preliminary data.</text>
</comment>
<dbReference type="OrthoDB" id="1779972at2"/>
<accession>A0A1Q9JKC7</accession>
<dbReference type="AlphaFoldDB" id="A0A1Q9JKC7"/>
<gene>
    <name evidence="3" type="ORF">BHK98_11425</name>
</gene>
<dbReference type="PANTHER" id="PTHR32182:SF0">
    <property type="entry name" value="DNA REPLICATION AND REPAIR PROTEIN RECF"/>
    <property type="match status" value="1"/>
</dbReference>
<evidence type="ECO:0000313" key="4">
    <source>
        <dbReference type="Proteomes" id="UP000187404"/>
    </source>
</evidence>
<keyword evidence="1" id="KW-0175">Coiled coil</keyword>
<evidence type="ECO:0000313" key="3">
    <source>
        <dbReference type="EMBL" id="OLR56626.1"/>
    </source>
</evidence>
<protein>
    <recommendedName>
        <fullName evidence="2">Protein CR006 P-loop domain-containing protein</fullName>
    </recommendedName>
</protein>
<dbReference type="InterPro" id="IPR026866">
    <property type="entry name" value="CR006_AAA"/>
</dbReference>
<dbReference type="SUPFAM" id="SSF52540">
    <property type="entry name" value="P-loop containing nucleoside triphosphate hydrolases"/>
    <property type="match status" value="1"/>
</dbReference>
<dbReference type="Gene3D" id="3.40.50.300">
    <property type="entry name" value="P-loop containing nucleotide triphosphate hydrolases"/>
    <property type="match status" value="2"/>
</dbReference>
<organism evidence="3 4">
    <name type="scientific">Hornefia porci</name>
    <dbReference type="NCBI Taxonomy" id="2652292"/>
    <lineage>
        <taxon>Bacteria</taxon>
        <taxon>Bacillati</taxon>
        <taxon>Bacillota</taxon>
        <taxon>Clostridia</taxon>
        <taxon>Peptostreptococcales</taxon>
        <taxon>Anaerovoracaceae</taxon>
        <taxon>Hornefia</taxon>
    </lineage>
</organism>
<evidence type="ECO:0000256" key="1">
    <source>
        <dbReference type="SAM" id="Coils"/>
    </source>
</evidence>
<evidence type="ECO:0000259" key="2">
    <source>
        <dbReference type="Pfam" id="PF13166"/>
    </source>
</evidence>
<feature type="domain" description="Protein CR006 P-loop" evidence="2">
    <location>
        <begin position="19"/>
        <end position="673"/>
    </location>
</feature>
<reference evidence="3 4" key="1">
    <citation type="journal article" date="2016" name="Appl. Environ. Microbiol.">
        <title>Function and Phylogeny of Bacterial Butyryl Coenzyme A:Acetate Transferases and Their Diversity in the Proximal Colon of Swine.</title>
        <authorList>
            <person name="Trachsel J."/>
            <person name="Bayles D.O."/>
            <person name="Looft T."/>
            <person name="Levine U.Y."/>
            <person name="Allen H.K."/>
        </authorList>
    </citation>
    <scope>NUCLEOTIDE SEQUENCE [LARGE SCALE GENOMIC DNA]</scope>
    <source>
        <strain evidence="3 4">68-3-10</strain>
    </source>
</reference>